<sequence length="311" mass="31680">MRVGVYAASGEENVEEVVDLVRAAAQAGLDSVWLSQVFGWDALTLAALAGREVPGIEIGTAVVPTFPRHPIALAAQALTAQAATGGRLSLGVGPSHRAIIEGAFGLSYDRPARHTRAYLSALGPLLRGEAVEYRGEALSAVGTIEVPGKVAPPPVLLAALGPAMLRIAGELADGTVTTWATPATIADDISPRITEAARAAGRGAPRVIAGVLASVTGDPDRARGEIAERLGHASDLPSYRALLDRQGLAGVADTALVGDEETVAAGLRAYADAGATDVLVSSTGSDAEETARTFALLSAVRRDLNGQSASA</sequence>
<proteinExistence type="predicted"/>
<dbReference type="PANTHER" id="PTHR43244">
    <property type="match status" value="1"/>
</dbReference>
<accession>A0A3A9WCM8</accession>
<keyword evidence="1 3" id="KW-0560">Oxidoreductase</keyword>
<dbReference type="Gene3D" id="3.20.20.30">
    <property type="entry name" value="Luciferase-like domain"/>
    <property type="match status" value="1"/>
</dbReference>
<dbReference type="Pfam" id="PF00296">
    <property type="entry name" value="Bac_luciferase"/>
    <property type="match status" value="1"/>
</dbReference>
<protein>
    <submittedName>
        <fullName evidence="3">TIGR03564 family F420-dependent LLM class oxidoreductase</fullName>
        <ecNumber evidence="3">1.-.-.-</ecNumber>
    </submittedName>
</protein>
<evidence type="ECO:0000313" key="6">
    <source>
        <dbReference type="Proteomes" id="UP000275024"/>
    </source>
</evidence>
<dbReference type="AlphaFoldDB" id="A0A3A9WCM8"/>
<name>A0A3A9WCM8_9ACTN</name>
<keyword evidence="5" id="KW-1185">Reference proteome</keyword>
<evidence type="ECO:0000313" key="5">
    <source>
        <dbReference type="Proteomes" id="UP000268652"/>
    </source>
</evidence>
<dbReference type="Proteomes" id="UP000268652">
    <property type="component" value="Unassembled WGS sequence"/>
</dbReference>
<dbReference type="SUPFAM" id="SSF51679">
    <property type="entry name" value="Bacterial luciferase-like"/>
    <property type="match status" value="1"/>
</dbReference>
<dbReference type="CDD" id="cd01097">
    <property type="entry name" value="Tetrahydromethanopterin_reductase"/>
    <property type="match status" value="1"/>
</dbReference>
<dbReference type="PANTHER" id="PTHR43244:SF1">
    <property type="entry name" value="5,10-METHYLENETETRAHYDROMETHANOPTERIN REDUCTASE"/>
    <property type="match status" value="1"/>
</dbReference>
<dbReference type="EMBL" id="RBDY01000025">
    <property type="protein sequence ID" value="RKN16904.1"/>
    <property type="molecule type" value="Genomic_DNA"/>
</dbReference>
<dbReference type="Proteomes" id="UP000275024">
    <property type="component" value="Unassembled WGS sequence"/>
</dbReference>
<dbReference type="NCBIfam" id="TIGR03564">
    <property type="entry name" value="F420_MSMEG_4879"/>
    <property type="match status" value="1"/>
</dbReference>
<dbReference type="InterPro" id="IPR036661">
    <property type="entry name" value="Luciferase-like_sf"/>
</dbReference>
<organism evidence="3 6">
    <name type="scientific">Streptomyces radicis</name>
    <dbReference type="NCBI Taxonomy" id="1750517"/>
    <lineage>
        <taxon>Bacteria</taxon>
        <taxon>Bacillati</taxon>
        <taxon>Actinomycetota</taxon>
        <taxon>Actinomycetes</taxon>
        <taxon>Kitasatosporales</taxon>
        <taxon>Streptomycetaceae</taxon>
        <taxon>Streptomyces</taxon>
    </lineage>
</organism>
<dbReference type="GO" id="GO:0016705">
    <property type="term" value="F:oxidoreductase activity, acting on paired donors, with incorporation or reduction of molecular oxygen"/>
    <property type="evidence" value="ECO:0007669"/>
    <property type="project" value="InterPro"/>
</dbReference>
<dbReference type="EMBL" id="RBDX01000027">
    <property type="protein sequence ID" value="RKN05396.1"/>
    <property type="molecule type" value="Genomic_DNA"/>
</dbReference>
<dbReference type="InterPro" id="IPR019910">
    <property type="entry name" value="Lucif-like_OxRdtase_MSMEG_4879"/>
</dbReference>
<feature type="domain" description="Luciferase-like" evidence="2">
    <location>
        <begin position="7"/>
        <end position="276"/>
    </location>
</feature>
<dbReference type="InterPro" id="IPR050564">
    <property type="entry name" value="F420-G6PD/mer"/>
</dbReference>
<dbReference type="RefSeq" id="WP_120699456.1">
    <property type="nucleotide sequence ID" value="NZ_RBDX01000027.1"/>
</dbReference>
<evidence type="ECO:0000259" key="2">
    <source>
        <dbReference type="Pfam" id="PF00296"/>
    </source>
</evidence>
<dbReference type="OrthoDB" id="7816697at2"/>
<gene>
    <name evidence="4" type="ORF">D7318_25010</name>
    <name evidence="3" type="ORF">D7319_25645</name>
</gene>
<dbReference type="InterPro" id="IPR011251">
    <property type="entry name" value="Luciferase-like_dom"/>
</dbReference>
<dbReference type="EC" id="1.-.-.-" evidence="3"/>
<reference evidence="5 6" key="1">
    <citation type="submission" date="2018-09" db="EMBL/GenBank/DDBJ databases">
        <title>Streptomyces sp. nov. DS1-2, an endophytic actinomycete isolated from roots of Dendrobium scabrilingue.</title>
        <authorList>
            <person name="Kuncharoen N."/>
            <person name="Kudo T."/>
            <person name="Ohkuma M."/>
            <person name="Yuki M."/>
            <person name="Tanasupawat S."/>
        </authorList>
    </citation>
    <scope>NUCLEOTIDE SEQUENCE [LARGE SCALE GENOMIC DNA]</scope>
    <source>
        <strain evidence="3 6">AZ1-7</strain>
        <strain evidence="4 5">DS1-2</strain>
    </source>
</reference>
<evidence type="ECO:0000256" key="1">
    <source>
        <dbReference type="ARBA" id="ARBA00023002"/>
    </source>
</evidence>
<comment type="caution">
    <text evidence="3">The sequence shown here is derived from an EMBL/GenBank/DDBJ whole genome shotgun (WGS) entry which is preliminary data.</text>
</comment>
<evidence type="ECO:0000313" key="4">
    <source>
        <dbReference type="EMBL" id="RKN16904.1"/>
    </source>
</evidence>
<evidence type="ECO:0000313" key="3">
    <source>
        <dbReference type="EMBL" id="RKN05396.1"/>
    </source>
</evidence>